<gene>
    <name evidence="9" type="ORF">SAMN04490178_1223</name>
</gene>
<feature type="transmembrane region" description="Helical" evidence="7">
    <location>
        <begin position="27"/>
        <end position="49"/>
    </location>
</feature>
<dbReference type="PANTHER" id="PTHR14969">
    <property type="entry name" value="SPHINGOSINE-1-PHOSPHATE PHOSPHOHYDROLASE"/>
    <property type="match status" value="1"/>
</dbReference>
<keyword evidence="5 7" id="KW-1133">Transmembrane helix</keyword>
<dbReference type="RefSeq" id="WP_091749562.1">
    <property type="nucleotide sequence ID" value="NZ_FODY01000022.1"/>
</dbReference>
<evidence type="ECO:0000256" key="7">
    <source>
        <dbReference type="SAM" id="Phobius"/>
    </source>
</evidence>
<name>A0A1H8XBD5_9FIRM</name>
<dbReference type="GO" id="GO:0016787">
    <property type="term" value="F:hydrolase activity"/>
    <property type="evidence" value="ECO:0007669"/>
    <property type="project" value="UniProtKB-KW"/>
</dbReference>
<keyword evidence="10" id="KW-1185">Reference proteome</keyword>
<evidence type="ECO:0000259" key="8">
    <source>
        <dbReference type="SMART" id="SM00014"/>
    </source>
</evidence>
<evidence type="ECO:0000256" key="4">
    <source>
        <dbReference type="ARBA" id="ARBA00022801"/>
    </source>
</evidence>
<feature type="transmembrane region" description="Helical" evidence="7">
    <location>
        <begin position="102"/>
        <end position="121"/>
    </location>
</feature>
<proteinExistence type="predicted"/>
<feature type="transmembrane region" description="Helical" evidence="7">
    <location>
        <begin position="56"/>
        <end position="76"/>
    </location>
</feature>
<dbReference type="InterPro" id="IPR036938">
    <property type="entry name" value="PAP2/HPO_sf"/>
</dbReference>
<dbReference type="PANTHER" id="PTHR14969:SF62">
    <property type="entry name" value="DECAPRENYLPHOSPHORYL-5-PHOSPHORIBOSE PHOSPHATASE RV3807C-RELATED"/>
    <property type="match status" value="1"/>
</dbReference>
<dbReference type="GO" id="GO:0005886">
    <property type="term" value="C:plasma membrane"/>
    <property type="evidence" value="ECO:0007669"/>
    <property type="project" value="UniProtKB-SubCell"/>
</dbReference>
<reference evidence="9 10" key="1">
    <citation type="submission" date="2016-10" db="EMBL/GenBank/DDBJ databases">
        <authorList>
            <person name="de Groot N.N."/>
        </authorList>
    </citation>
    <scope>NUCLEOTIDE SEQUENCE [LARGE SCALE GENOMIC DNA]</scope>
    <source>
        <strain evidence="9 10">DSM 13305</strain>
    </source>
</reference>
<keyword evidence="4" id="KW-0378">Hydrolase</keyword>
<accession>A0A1H8XBD5</accession>
<dbReference type="SMART" id="SM00014">
    <property type="entry name" value="acidPPc"/>
    <property type="match status" value="1"/>
</dbReference>
<feature type="domain" description="Phosphatidic acid phosphatase type 2/haloperoxidase" evidence="8">
    <location>
        <begin position="57"/>
        <end position="167"/>
    </location>
</feature>
<feature type="transmembrane region" description="Helical" evidence="7">
    <location>
        <begin position="128"/>
        <end position="146"/>
    </location>
</feature>
<evidence type="ECO:0000256" key="5">
    <source>
        <dbReference type="ARBA" id="ARBA00022989"/>
    </source>
</evidence>
<evidence type="ECO:0000256" key="1">
    <source>
        <dbReference type="ARBA" id="ARBA00004651"/>
    </source>
</evidence>
<dbReference type="Proteomes" id="UP000198847">
    <property type="component" value="Unassembled WGS sequence"/>
</dbReference>
<sequence>MEWIVTLDQTILFWIQNHLVSSVLNPYMIFLSAIGNSGIIWIVLGIALLAVKKYRWLGVTVLLALVMSLVLGNGILKPLAARLRPCTVFPWMPLLISLPTDYSFPSGHTFASFAAAAAIFCRSRKLGATAFLLATGIGFSRLYLFVHYPSDVLAGVLLGTLSGVAAHRLSSHLSTVRSWHWQQVLPKSVIVVRKDEFNKQ</sequence>
<dbReference type="SUPFAM" id="SSF48317">
    <property type="entry name" value="Acid phosphatase/Vanadium-dependent haloperoxidase"/>
    <property type="match status" value="1"/>
</dbReference>
<keyword evidence="3 7" id="KW-0812">Transmembrane</keyword>
<evidence type="ECO:0000313" key="10">
    <source>
        <dbReference type="Proteomes" id="UP000198847"/>
    </source>
</evidence>
<keyword evidence="2" id="KW-1003">Cell membrane</keyword>
<dbReference type="AlphaFoldDB" id="A0A1H8XBD5"/>
<protein>
    <submittedName>
        <fullName evidence="9">Undecaprenyl-diphosphatase</fullName>
    </submittedName>
</protein>
<evidence type="ECO:0000256" key="2">
    <source>
        <dbReference type="ARBA" id="ARBA00022475"/>
    </source>
</evidence>
<evidence type="ECO:0000313" key="9">
    <source>
        <dbReference type="EMBL" id="SEP37265.1"/>
    </source>
</evidence>
<keyword evidence="6 7" id="KW-0472">Membrane</keyword>
<dbReference type="Pfam" id="PF01569">
    <property type="entry name" value="PAP2"/>
    <property type="match status" value="1"/>
</dbReference>
<dbReference type="EMBL" id="FODY01000022">
    <property type="protein sequence ID" value="SEP37265.1"/>
    <property type="molecule type" value="Genomic_DNA"/>
</dbReference>
<evidence type="ECO:0000256" key="6">
    <source>
        <dbReference type="ARBA" id="ARBA00023136"/>
    </source>
</evidence>
<evidence type="ECO:0000256" key="3">
    <source>
        <dbReference type="ARBA" id="ARBA00022692"/>
    </source>
</evidence>
<dbReference type="Gene3D" id="1.20.144.10">
    <property type="entry name" value="Phosphatidic acid phosphatase type 2/haloperoxidase"/>
    <property type="match status" value="1"/>
</dbReference>
<dbReference type="InterPro" id="IPR000326">
    <property type="entry name" value="PAP2/HPO"/>
</dbReference>
<organism evidence="9 10">
    <name type="scientific">Propionispora vibrioides</name>
    <dbReference type="NCBI Taxonomy" id="112903"/>
    <lineage>
        <taxon>Bacteria</taxon>
        <taxon>Bacillati</taxon>
        <taxon>Bacillota</taxon>
        <taxon>Negativicutes</taxon>
        <taxon>Selenomonadales</taxon>
        <taxon>Sporomusaceae</taxon>
        <taxon>Propionispora</taxon>
    </lineage>
</organism>
<comment type="subcellular location">
    <subcellularLocation>
        <location evidence="1">Cell membrane</location>
        <topology evidence="1">Multi-pass membrane protein</topology>
    </subcellularLocation>
</comment>
<dbReference type="STRING" id="112903.SAMN04490178_1223"/>
<dbReference type="OrthoDB" id="9789113at2"/>